<reference evidence="1" key="1">
    <citation type="journal article" date="2005" name="Environ. Microbiol.">
        <title>Genetic and functional properties of uncultivated thermophilic crenarchaeotes from a subsurface gold mine as revealed by analysis of genome fragments.</title>
        <authorList>
            <person name="Nunoura T."/>
            <person name="Hirayama H."/>
            <person name="Takami H."/>
            <person name="Oida H."/>
            <person name="Nishi S."/>
            <person name="Shimamura S."/>
            <person name="Suzuki Y."/>
            <person name="Inagaki F."/>
            <person name="Takai K."/>
            <person name="Nealson K.H."/>
            <person name="Horikoshi K."/>
        </authorList>
    </citation>
    <scope>NUCLEOTIDE SEQUENCE</scope>
</reference>
<evidence type="ECO:0000313" key="1">
    <source>
        <dbReference type="EMBL" id="BAL53187.1"/>
    </source>
</evidence>
<proteinExistence type="predicted"/>
<sequence length="97" mass="10518">MLAALSEKGQPRKSAAAGAGRWLRIRVTDVKTGKPRVNVQLPLSLVDAGLKIGAHFAPEIEGLDMNTIMEALRSEISGKIIDVIDEEDGEHVEIMIE</sequence>
<organism evidence="1">
    <name type="scientific">uncultured Chloroflexota bacterium</name>
    <dbReference type="NCBI Taxonomy" id="166587"/>
    <lineage>
        <taxon>Bacteria</taxon>
        <taxon>Bacillati</taxon>
        <taxon>Chloroflexota</taxon>
        <taxon>environmental samples</taxon>
    </lineage>
</organism>
<accession>H5SAK1</accession>
<dbReference type="EMBL" id="AP011651">
    <property type="protein sequence ID" value="BAL53187.1"/>
    <property type="molecule type" value="Genomic_DNA"/>
</dbReference>
<gene>
    <name evidence="1" type="ORF">HGMM_F05B10C09</name>
</gene>
<protein>
    <submittedName>
        <fullName evidence="1">Hypothetical conserved protein</fullName>
    </submittedName>
</protein>
<name>H5SAK1_9CHLR</name>
<reference evidence="1" key="2">
    <citation type="journal article" date="2012" name="PLoS ONE">
        <title>A Deeply Branching Thermophilic Bacterium with an Ancient Acetyl-CoA Pathway Dominates a Subsurface Ecosystem.</title>
        <authorList>
            <person name="Takami H."/>
            <person name="Noguchi H."/>
            <person name="Takaki Y."/>
            <person name="Uchiyama I."/>
            <person name="Toyoda A."/>
            <person name="Nishi S."/>
            <person name="Chee G.-J."/>
            <person name="Arai W."/>
            <person name="Nunoura T."/>
            <person name="Itoh T."/>
            <person name="Hattori M."/>
            <person name="Takai K."/>
        </authorList>
    </citation>
    <scope>NUCLEOTIDE SEQUENCE</scope>
</reference>
<dbReference type="AlphaFoldDB" id="H5SAK1"/>